<evidence type="ECO:0000256" key="5">
    <source>
        <dbReference type="ARBA" id="ARBA00022091"/>
    </source>
</evidence>
<proteinExistence type="inferred from homology"/>
<evidence type="ECO:0000256" key="6">
    <source>
        <dbReference type="ARBA" id="ARBA00022563"/>
    </source>
</evidence>
<dbReference type="InterPro" id="IPR015878">
    <property type="entry name" value="Ado_hCys_hydrolase_NAD-bd"/>
</dbReference>
<evidence type="ECO:0000256" key="10">
    <source>
        <dbReference type="ARBA" id="ARBA00048858"/>
    </source>
</evidence>
<keyword evidence="7" id="KW-0520">NAD</keyword>
<dbReference type="PANTHER" id="PTHR23420:SF0">
    <property type="entry name" value="ADENOSYLHOMOCYSTEINASE"/>
    <property type="match status" value="1"/>
</dbReference>
<comment type="catalytic activity">
    <reaction evidence="10">
        <text>S-adenosyl-L-homocysteine + H2O = L-homocysteine + adenosine</text>
        <dbReference type="Rhea" id="RHEA:21708"/>
        <dbReference type="ChEBI" id="CHEBI:15377"/>
        <dbReference type="ChEBI" id="CHEBI:16335"/>
        <dbReference type="ChEBI" id="CHEBI:57856"/>
        <dbReference type="ChEBI" id="CHEBI:58199"/>
        <dbReference type="EC" id="3.13.2.1"/>
    </reaction>
</comment>
<comment type="similarity">
    <text evidence="4">Belongs to the adenosylhomocysteinase family.</text>
</comment>
<evidence type="ECO:0000313" key="13">
    <source>
        <dbReference type="Proteomes" id="UP001159364"/>
    </source>
</evidence>
<evidence type="ECO:0000256" key="1">
    <source>
        <dbReference type="ARBA" id="ARBA00001911"/>
    </source>
</evidence>
<feature type="domain" description="S-adenosyl-L-homocysteine hydrolase NAD binding" evidence="11">
    <location>
        <begin position="52"/>
        <end position="145"/>
    </location>
</feature>
<dbReference type="EMBL" id="JAIWQS010000010">
    <property type="protein sequence ID" value="KAJ8752072.1"/>
    <property type="molecule type" value="Genomic_DNA"/>
</dbReference>
<dbReference type="SUPFAM" id="SSF51735">
    <property type="entry name" value="NAD(P)-binding Rossmann-fold domains"/>
    <property type="match status" value="1"/>
</dbReference>
<dbReference type="GO" id="GO:0004013">
    <property type="term" value="F:adenosylhomocysteinase activity"/>
    <property type="evidence" value="ECO:0007669"/>
    <property type="project" value="UniProtKB-EC"/>
</dbReference>
<dbReference type="Gene3D" id="3.40.50.720">
    <property type="entry name" value="NAD(P)-binding Rossmann-like Domain"/>
    <property type="match status" value="3"/>
</dbReference>
<evidence type="ECO:0000259" key="11">
    <source>
        <dbReference type="SMART" id="SM00997"/>
    </source>
</evidence>
<organism evidence="12 13">
    <name type="scientific">Erythroxylum novogranatense</name>
    <dbReference type="NCBI Taxonomy" id="1862640"/>
    <lineage>
        <taxon>Eukaryota</taxon>
        <taxon>Viridiplantae</taxon>
        <taxon>Streptophyta</taxon>
        <taxon>Embryophyta</taxon>
        <taxon>Tracheophyta</taxon>
        <taxon>Spermatophyta</taxon>
        <taxon>Magnoliopsida</taxon>
        <taxon>eudicotyledons</taxon>
        <taxon>Gunneridae</taxon>
        <taxon>Pentapetalae</taxon>
        <taxon>rosids</taxon>
        <taxon>fabids</taxon>
        <taxon>Malpighiales</taxon>
        <taxon>Erythroxylaceae</taxon>
        <taxon>Erythroxylum</taxon>
    </lineage>
</organism>
<gene>
    <name evidence="12" type="ORF">K2173_001099</name>
</gene>
<name>A0AAV8SIK4_9ROSI</name>
<dbReference type="Gene3D" id="3.40.50.1480">
    <property type="entry name" value="Adenosylhomocysteinase-like"/>
    <property type="match status" value="2"/>
</dbReference>
<keyword evidence="13" id="KW-1185">Reference proteome</keyword>
<protein>
    <recommendedName>
        <fullName evidence="5">Adenosylhomocysteinase</fullName>
        <ecNumber evidence="9">3.13.2.1</ecNumber>
    </recommendedName>
    <alternativeName>
        <fullName evidence="8">S-adenosyl-L-homocysteine hydrolase</fullName>
    </alternativeName>
</protein>
<dbReference type="InterPro" id="IPR036291">
    <property type="entry name" value="NAD(P)-bd_dom_sf"/>
</dbReference>
<evidence type="ECO:0000256" key="8">
    <source>
        <dbReference type="ARBA" id="ARBA00033091"/>
    </source>
</evidence>
<accession>A0AAV8SIK4</accession>
<sequence length="214" mass="23970">MRKCRVLDRFGDYKGRLIVDPNRYRQMKERLVGVSEETKIGIKRLYQKKFGNLYLCHHSLPNGLMRAINVTIVGKIAVVCGYGDGIPVLTLEDVVAEADFFVTKLGNKDKIMVHHMKEMKNNAITSRGITVLAEGWLMNLGCATRHPSFVMSCSLTNQYDKKVYVLPKHLDEKVASLHLSKLGAKLTKLTPAQVAYISVPVEGSPHIICTKIDS</sequence>
<dbReference type="Proteomes" id="UP001159364">
    <property type="component" value="Linkage Group LG10"/>
</dbReference>
<evidence type="ECO:0000256" key="7">
    <source>
        <dbReference type="ARBA" id="ARBA00023027"/>
    </source>
</evidence>
<dbReference type="Pfam" id="PF00670">
    <property type="entry name" value="AdoHcyase_NAD"/>
    <property type="match status" value="1"/>
</dbReference>
<evidence type="ECO:0000256" key="4">
    <source>
        <dbReference type="ARBA" id="ARBA00007122"/>
    </source>
</evidence>
<evidence type="ECO:0000313" key="12">
    <source>
        <dbReference type="EMBL" id="KAJ8752072.1"/>
    </source>
</evidence>
<comment type="function">
    <text evidence="2">Adenosylhomocysteine is a competitive inhibitor of S-adenosyl-L-methionine-dependent methyl transferase reactions; therefore adenosylhomocysteinase may play a key role in the control of methylations via regulation of the intracellular concentration of adenosylhomocysteine.</text>
</comment>
<dbReference type="InterPro" id="IPR042172">
    <property type="entry name" value="Adenosylhomocyst_ase-like_sf"/>
</dbReference>
<dbReference type="AlphaFoldDB" id="A0AAV8SIK4"/>
<comment type="pathway">
    <text evidence="3">Amino-acid biosynthesis; L-homocysteine biosynthesis; L-homocysteine from S-adenosyl-L-homocysteine: step 1/1.</text>
</comment>
<dbReference type="SMART" id="SM00997">
    <property type="entry name" value="AdoHcyase_NAD"/>
    <property type="match status" value="1"/>
</dbReference>
<dbReference type="PANTHER" id="PTHR23420">
    <property type="entry name" value="ADENOSYLHOMOCYSTEINASE"/>
    <property type="match status" value="1"/>
</dbReference>
<dbReference type="GO" id="GO:0033353">
    <property type="term" value="P:S-adenosylmethionine cycle"/>
    <property type="evidence" value="ECO:0007669"/>
    <property type="project" value="TreeGrafter"/>
</dbReference>
<dbReference type="EC" id="3.13.2.1" evidence="9"/>
<comment type="cofactor">
    <cofactor evidence="1">
        <name>NAD(+)</name>
        <dbReference type="ChEBI" id="CHEBI:57540"/>
    </cofactor>
</comment>
<dbReference type="GO" id="GO:0006730">
    <property type="term" value="P:one-carbon metabolic process"/>
    <property type="evidence" value="ECO:0007669"/>
    <property type="project" value="UniProtKB-KW"/>
</dbReference>
<dbReference type="SMART" id="SM00996">
    <property type="entry name" value="AdoHcyase"/>
    <property type="match status" value="1"/>
</dbReference>
<dbReference type="GO" id="GO:0005829">
    <property type="term" value="C:cytosol"/>
    <property type="evidence" value="ECO:0007669"/>
    <property type="project" value="TreeGrafter"/>
</dbReference>
<comment type="caution">
    <text evidence="12">The sequence shown here is derived from an EMBL/GenBank/DDBJ whole genome shotgun (WGS) entry which is preliminary data.</text>
</comment>
<evidence type="ECO:0000256" key="2">
    <source>
        <dbReference type="ARBA" id="ARBA00002639"/>
    </source>
</evidence>
<dbReference type="SUPFAM" id="SSF52283">
    <property type="entry name" value="Formate/glycerate dehydrogenase catalytic domain-like"/>
    <property type="match status" value="1"/>
</dbReference>
<keyword evidence="6" id="KW-0554">One-carbon metabolism</keyword>
<evidence type="ECO:0000256" key="3">
    <source>
        <dbReference type="ARBA" id="ARBA00005195"/>
    </source>
</evidence>
<dbReference type="InterPro" id="IPR000043">
    <property type="entry name" value="Adenosylhomocysteinase-like"/>
</dbReference>
<dbReference type="Pfam" id="PF05221">
    <property type="entry name" value="AdoHcyase"/>
    <property type="match status" value="1"/>
</dbReference>
<evidence type="ECO:0000256" key="9">
    <source>
        <dbReference type="ARBA" id="ARBA00034527"/>
    </source>
</evidence>
<reference evidence="12 13" key="1">
    <citation type="submission" date="2021-09" db="EMBL/GenBank/DDBJ databases">
        <title>Genomic insights and catalytic innovation underlie evolution of tropane alkaloids biosynthesis.</title>
        <authorList>
            <person name="Wang Y.-J."/>
            <person name="Tian T."/>
            <person name="Huang J.-P."/>
            <person name="Huang S.-X."/>
        </authorList>
    </citation>
    <scope>NUCLEOTIDE SEQUENCE [LARGE SCALE GENOMIC DNA]</scope>
    <source>
        <strain evidence="12">KIB-2018</strain>
        <tissue evidence="12">Leaf</tissue>
    </source>
</reference>